<dbReference type="GO" id="GO:0016020">
    <property type="term" value="C:membrane"/>
    <property type="evidence" value="ECO:0007669"/>
    <property type="project" value="InterPro"/>
</dbReference>
<feature type="transmembrane region" description="Helical" evidence="1">
    <location>
        <begin position="151"/>
        <end position="170"/>
    </location>
</feature>
<protein>
    <recommendedName>
        <fullName evidence="2">EamA domain-containing protein</fullName>
    </recommendedName>
</protein>
<reference evidence="3 4" key="1">
    <citation type="journal article" date="2017" name="Front. Microbiol.">
        <title>Labilibaculum manganireducens gen. nov., sp. nov. and Labilibaculum filiforme sp. nov., Novel Bacteroidetes Isolated from Subsurface Sediments of the Baltic Sea.</title>
        <authorList>
            <person name="Vandieken V."/>
            <person name="Marshall I.P."/>
            <person name="Niemann H."/>
            <person name="Engelen B."/>
            <person name="Cypionka H."/>
        </authorList>
    </citation>
    <scope>NUCLEOTIDE SEQUENCE [LARGE SCALE GENOMIC DNA]</scope>
    <source>
        <strain evidence="3 4">59.16B</strain>
    </source>
</reference>
<dbReference type="PANTHER" id="PTHR22911">
    <property type="entry name" value="ACYL-MALONYL CONDENSING ENZYME-RELATED"/>
    <property type="match status" value="1"/>
</dbReference>
<feature type="transmembrane region" description="Helical" evidence="1">
    <location>
        <begin position="182"/>
        <end position="200"/>
    </location>
</feature>
<keyword evidence="1" id="KW-0472">Membrane</keyword>
<keyword evidence="4" id="KW-1185">Reference proteome</keyword>
<evidence type="ECO:0000313" key="4">
    <source>
        <dbReference type="Proteomes" id="UP000233535"/>
    </source>
</evidence>
<feature type="transmembrane region" description="Helical" evidence="1">
    <location>
        <begin position="68"/>
        <end position="90"/>
    </location>
</feature>
<keyword evidence="1" id="KW-0812">Transmembrane</keyword>
<evidence type="ECO:0000313" key="3">
    <source>
        <dbReference type="EMBL" id="PKQ61103.1"/>
    </source>
</evidence>
<feature type="transmembrane region" description="Helical" evidence="1">
    <location>
        <begin position="212"/>
        <end position="233"/>
    </location>
</feature>
<gene>
    <name evidence="3" type="ORF">BZG02_16800</name>
</gene>
<dbReference type="PANTHER" id="PTHR22911:SF137">
    <property type="entry name" value="SOLUTE CARRIER FAMILY 35 MEMBER G2-RELATED"/>
    <property type="match status" value="1"/>
</dbReference>
<dbReference type="InterPro" id="IPR000620">
    <property type="entry name" value="EamA_dom"/>
</dbReference>
<name>A0A2N3HST4_9BACT</name>
<dbReference type="Proteomes" id="UP000233535">
    <property type="component" value="Unassembled WGS sequence"/>
</dbReference>
<feature type="transmembrane region" description="Helical" evidence="1">
    <location>
        <begin position="268"/>
        <end position="288"/>
    </location>
</feature>
<feature type="transmembrane region" description="Helical" evidence="1">
    <location>
        <begin position="96"/>
        <end position="117"/>
    </location>
</feature>
<dbReference type="Pfam" id="PF00892">
    <property type="entry name" value="EamA"/>
    <property type="match status" value="2"/>
</dbReference>
<sequence>MGAQAKGTIMVLLSAIFFGLLPFFAIKTYAEGFDINSLLLYRYGFAFALIGLFCAYKKISIQINKKQFSLLLIASFVGTMMTTYTLFLSYQYISSGLASTLHFVYPIITLVLAGIIYKEKLTSRKIIALTLSLLGIALVSVGSGLTINVMGVLLALVSGFFYALYILCLANAELKKISPFTVVFWIFGITALLFFVKCLFADGINTNLTGTALFYIVNLSFWSTFLAVVLFYLGMKYTGPGNASLLSTLEPLTGILAGAFVFNEVMDLKSFLAISLILTSVLIVIQYGKKAKYKWLFHRTTVRRLKRA</sequence>
<feature type="transmembrane region" description="Helical" evidence="1">
    <location>
        <begin position="126"/>
        <end position="145"/>
    </location>
</feature>
<dbReference type="EMBL" id="MVDD01000017">
    <property type="protein sequence ID" value="PKQ61103.1"/>
    <property type="molecule type" value="Genomic_DNA"/>
</dbReference>
<comment type="caution">
    <text evidence="3">The sequence shown here is derived from an EMBL/GenBank/DDBJ whole genome shotgun (WGS) entry which is preliminary data.</text>
</comment>
<evidence type="ECO:0000259" key="2">
    <source>
        <dbReference type="Pfam" id="PF00892"/>
    </source>
</evidence>
<dbReference type="InterPro" id="IPR037185">
    <property type="entry name" value="EmrE-like"/>
</dbReference>
<feature type="transmembrane region" description="Helical" evidence="1">
    <location>
        <begin position="38"/>
        <end position="56"/>
    </location>
</feature>
<feature type="domain" description="EamA" evidence="2">
    <location>
        <begin position="150"/>
        <end position="285"/>
    </location>
</feature>
<feature type="transmembrane region" description="Helical" evidence="1">
    <location>
        <begin position="7"/>
        <end position="26"/>
    </location>
</feature>
<organism evidence="3 4">
    <name type="scientific">Labilibaculum filiforme</name>
    <dbReference type="NCBI Taxonomy" id="1940526"/>
    <lineage>
        <taxon>Bacteria</taxon>
        <taxon>Pseudomonadati</taxon>
        <taxon>Bacteroidota</taxon>
        <taxon>Bacteroidia</taxon>
        <taxon>Marinilabiliales</taxon>
        <taxon>Marinifilaceae</taxon>
        <taxon>Labilibaculum</taxon>
    </lineage>
</organism>
<proteinExistence type="predicted"/>
<dbReference type="AlphaFoldDB" id="A0A2N3HST4"/>
<dbReference type="SUPFAM" id="SSF103481">
    <property type="entry name" value="Multidrug resistance efflux transporter EmrE"/>
    <property type="match status" value="2"/>
</dbReference>
<accession>A0A2N3HST4</accession>
<feature type="domain" description="EamA" evidence="2">
    <location>
        <begin position="6"/>
        <end position="140"/>
    </location>
</feature>
<feature type="transmembrane region" description="Helical" evidence="1">
    <location>
        <begin position="245"/>
        <end position="262"/>
    </location>
</feature>
<evidence type="ECO:0000256" key="1">
    <source>
        <dbReference type="SAM" id="Phobius"/>
    </source>
</evidence>
<keyword evidence="1" id="KW-1133">Transmembrane helix</keyword>